<dbReference type="SUPFAM" id="SSF49764">
    <property type="entry name" value="HSP20-like chaperones"/>
    <property type="match status" value="1"/>
</dbReference>
<evidence type="ECO:0000313" key="6">
    <source>
        <dbReference type="Proteomes" id="UP000324101"/>
    </source>
</evidence>
<evidence type="ECO:0000256" key="1">
    <source>
        <dbReference type="PROSITE-ProRule" id="PRU00285"/>
    </source>
</evidence>
<sequence length="110" mass="12163">MTNKEGQYTLRAELPGMDPDKDIQITVEGDTLTVSAEHTESKEEKDHSEFRYGSFQRVVRLPGPIPSDEVEAAYEDGILTVRVPMPASPEESRRSIPVKRTTADGKGDSS</sequence>
<dbReference type="InterPro" id="IPR008978">
    <property type="entry name" value="HSP20-like_chaperone"/>
</dbReference>
<protein>
    <submittedName>
        <fullName evidence="5">Hsp20/alpha crystallin family protein</fullName>
    </submittedName>
</protein>
<evidence type="ECO:0000313" key="5">
    <source>
        <dbReference type="EMBL" id="QES59296.1"/>
    </source>
</evidence>
<organism evidence="5 6">
    <name type="scientific">Streptomyces venezuelae</name>
    <dbReference type="NCBI Taxonomy" id="54571"/>
    <lineage>
        <taxon>Bacteria</taxon>
        <taxon>Bacillati</taxon>
        <taxon>Actinomycetota</taxon>
        <taxon>Actinomycetes</taxon>
        <taxon>Kitasatosporales</taxon>
        <taxon>Streptomycetaceae</taxon>
        <taxon>Streptomyces</taxon>
    </lineage>
</organism>
<feature type="region of interest" description="Disordered" evidence="3">
    <location>
        <begin position="1"/>
        <end position="21"/>
    </location>
</feature>
<feature type="compositionally biased region" description="Basic and acidic residues" evidence="3">
    <location>
        <begin position="101"/>
        <end position="110"/>
    </location>
</feature>
<proteinExistence type="inferred from homology"/>
<dbReference type="PANTHER" id="PTHR11527">
    <property type="entry name" value="HEAT-SHOCK PROTEIN 20 FAMILY MEMBER"/>
    <property type="match status" value="1"/>
</dbReference>
<accession>A0A5P2DW04</accession>
<dbReference type="CDD" id="cd06464">
    <property type="entry name" value="ACD_sHsps-like"/>
    <property type="match status" value="1"/>
</dbReference>
<evidence type="ECO:0000256" key="2">
    <source>
        <dbReference type="RuleBase" id="RU003616"/>
    </source>
</evidence>
<dbReference type="OrthoDB" id="3855217at2"/>
<feature type="region of interest" description="Disordered" evidence="3">
    <location>
        <begin position="84"/>
        <end position="110"/>
    </location>
</feature>
<comment type="similarity">
    <text evidence="1 2">Belongs to the small heat shock protein (HSP20) family.</text>
</comment>
<dbReference type="PROSITE" id="PS01031">
    <property type="entry name" value="SHSP"/>
    <property type="match status" value="1"/>
</dbReference>
<dbReference type="EMBL" id="CP029189">
    <property type="protein sequence ID" value="QES59296.1"/>
    <property type="molecule type" value="Genomic_DNA"/>
</dbReference>
<dbReference type="InterPro" id="IPR031107">
    <property type="entry name" value="Small_HSP"/>
</dbReference>
<dbReference type="Pfam" id="PF00011">
    <property type="entry name" value="HSP20"/>
    <property type="match status" value="1"/>
</dbReference>
<evidence type="ECO:0000256" key="3">
    <source>
        <dbReference type="SAM" id="MobiDB-lite"/>
    </source>
</evidence>
<dbReference type="InterPro" id="IPR002068">
    <property type="entry name" value="A-crystallin/Hsp20_dom"/>
</dbReference>
<reference evidence="5 6" key="1">
    <citation type="submission" date="2018-05" db="EMBL/GenBank/DDBJ databases">
        <title>Streptomyces venezuelae.</title>
        <authorList>
            <person name="Kim W."/>
            <person name="Lee N."/>
            <person name="Cho B.-K."/>
        </authorList>
    </citation>
    <scope>NUCLEOTIDE SEQUENCE [LARGE SCALE GENOMIC DNA]</scope>
    <source>
        <strain evidence="5 6">ATCC 21018</strain>
    </source>
</reference>
<feature type="domain" description="SHSP" evidence="4">
    <location>
        <begin position="1"/>
        <end position="101"/>
    </location>
</feature>
<name>A0A5P2DW04_STRVZ</name>
<evidence type="ECO:0000259" key="4">
    <source>
        <dbReference type="PROSITE" id="PS01031"/>
    </source>
</evidence>
<dbReference type="Gene3D" id="2.60.40.790">
    <property type="match status" value="1"/>
</dbReference>
<dbReference type="AlphaFoldDB" id="A0A5P2DW04"/>
<dbReference type="Proteomes" id="UP000324101">
    <property type="component" value="Chromosome"/>
</dbReference>
<gene>
    <name evidence="5" type="ORF">DEJ51_30010</name>
</gene>